<feature type="transmembrane region" description="Helical" evidence="1">
    <location>
        <begin position="150"/>
        <end position="171"/>
    </location>
</feature>
<organism evidence="2 3">
    <name type="scientific">Mycena albidolilacea</name>
    <dbReference type="NCBI Taxonomy" id="1033008"/>
    <lineage>
        <taxon>Eukaryota</taxon>
        <taxon>Fungi</taxon>
        <taxon>Dikarya</taxon>
        <taxon>Basidiomycota</taxon>
        <taxon>Agaricomycotina</taxon>
        <taxon>Agaricomycetes</taxon>
        <taxon>Agaricomycetidae</taxon>
        <taxon>Agaricales</taxon>
        <taxon>Marasmiineae</taxon>
        <taxon>Mycenaceae</taxon>
        <taxon>Mycena</taxon>
    </lineage>
</organism>
<dbReference type="EMBL" id="JARIHO010000114">
    <property type="protein sequence ID" value="KAJ7302598.1"/>
    <property type="molecule type" value="Genomic_DNA"/>
</dbReference>
<evidence type="ECO:0000313" key="2">
    <source>
        <dbReference type="EMBL" id="KAJ7302598.1"/>
    </source>
</evidence>
<keyword evidence="1" id="KW-0812">Transmembrane</keyword>
<dbReference type="AlphaFoldDB" id="A0AAD6YZZ7"/>
<gene>
    <name evidence="2" type="ORF">DFH08DRAFT_72429</name>
</gene>
<keyword evidence="3" id="KW-1185">Reference proteome</keyword>
<evidence type="ECO:0000256" key="1">
    <source>
        <dbReference type="SAM" id="Phobius"/>
    </source>
</evidence>
<proteinExistence type="predicted"/>
<evidence type="ECO:0000313" key="3">
    <source>
        <dbReference type="Proteomes" id="UP001218218"/>
    </source>
</evidence>
<accession>A0AAD6YZZ7</accession>
<comment type="caution">
    <text evidence="2">The sequence shown here is derived from an EMBL/GenBank/DDBJ whole genome shotgun (WGS) entry which is preliminary data.</text>
</comment>
<sequence length="219" mass="24638">MYRGGMGIGQCKRRVSSDGLDGSVSLNTFSLHSYAHVHLPRQRAPESFTSFLLFSFHAARFRPHAPFLFNCYFSFHCSRLIHAPPRLHTWIVHLGTPVNHTYSLAFVGLKKGVEKGPLFSDYIASFEARIMEIHTKELECQRLNFIIQDLLTGLWNMAPIVVTLILFYHFAVVRGEALTPSIAFTSVCTLHNPAFLELADGRCTYTLGSLVCSIYLVAV</sequence>
<name>A0AAD6YZZ7_9AGAR</name>
<protein>
    <submittedName>
        <fullName evidence="2">Uncharacterized protein</fullName>
    </submittedName>
</protein>
<keyword evidence="1" id="KW-0472">Membrane</keyword>
<keyword evidence="1" id="KW-1133">Transmembrane helix</keyword>
<dbReference type="Proteomes" id="UP001218218">
    <property type="component" value="Unassembled WGS sequence"/>
</dbReference>
<reference evidence="2" key="1">
    <citation type="submission" date="2023-03" db="EMBL/GenBank/DDBJ databases">
        <title>Massive genome expansion in bonnet fungi (Mycena s.s.) driven by repeated elements and novel gene families across ecological guilds.</title>
        <authorList>
            <consortium name="Lawrence Berkeley National Laboratory"/>
            <person name="Harder C.B."/>
            <person name="Miyauchi S."/>
            <person name="Viragh M."/>
            <person name="Kuo A."/>
            <person name="Thoen E."/>
            <person name="Andreopoulos B."/>
            <person name="Lu D."/>
            <person name="Skrede I."/>
            <person name="Drula E."/>
            <person name="Henrissat B."/>
            <person name="Morin E."/>
            <person name="Kohler A."/>
            <person name="Barry K."/>
            <person name="LaButti K."/>
            <person name="Morin E."/>
            <person name="Salamov A."/>
            <person name="Lipzen A."/>
            <person name="Mereny Z."/>
            <person name="Hegedus B."/>
            <person name="Baldrian P."/>
            <person name="Stursova M."/>
            <person name="Weitz H."/>
            <person name="Taylor A."/>
            <person name="Grigoriev I.V."/>
            <person name="Nagy L.G."/>
            <person name="Martin F."/>
            <person name="Kauserud H."/>
        </authorList>
    </citation>
    <scope>NUCLEOTIDE SEQUENCE</scope>
    <source>
        <strain evidence="2">CBHHK002</strain>
    </source>
</reference>